<evidence type="ECO:0000313" key="3">
    <source>
        <dbReference type="EMBL" id="TNN21117.1"/>
    </source>
</evidence>
<proteinExistence type="predicted"/>
<feature type="coiled-coil region" evidence="1">
    <location>
        <begin position="193"/>
        <end position="227"/>
    </location>
</feature>
<gene>
    <name evidence="3" type="ORF">EWB00_000735</name>
</gene>
<dbReference type="Proteomes" id="UP000311919">
    <property type="component" value="Unassembled WGS sequence"/>
</dbReference>
<accession>A0A4Z2DXE4</accession>
<dbReference type="EMBL" id="SKCS01000013">
    <property type="protein sequence ID" value="TNN21117.1"/>
    <property type="molecule type" value="Genomic_DNA"/>
</dbReference>
<evidence type="ECO:0000256" key="2">
    <source>
        <dbReference type="SAM" id="MobiDB-lite"/>
    </source>
</evidence>
<dbReference type="AlphaFoldDB" id="A0A4Z2DXE4"/>
<keyword evidence="1" id="KW-0175">Coiled coil</keyword>
<comment type="caution">
    <text evidence="3">The sequence shown here is derived from an EMBL/GenBank/DDBJ whole genome shotgun (WGS) entry which is preliminary data.</text>
</comment>
<name>A0A4Z2DXE4_SCHJA</name>
<evidence type="ECO:0000256" key="1">
    <source>
        <dbReference type="SAM" id="Coils"/>
    </source>
</evidence>
<feature type="region of interest" description="Disordered" evidence="2">
    <location>
        <begin position="1"/>
        <end position="20"/>
    </location>
</feature>
<reference evidence="3 4" key="1">
    <citation type="submission" date="2019-03" db="EMBL/GenBank/DDBJ databases">
        <title>An improved genome assembly of the fluke Schistosoma japonicum.</title>
        <authorList>
            <person name="Hu W."/>
            <person name="Luo F."/>
            <person name="Yin M."/>
            <person name="Mo X."/>
            <person name="Sun C."/>
            <person name="Wu Q."/>
            <person name="Zhu B."/>
            <person name="Xiang M."/>
            <person name="Wang J."/>
            <person name="Wang Y."/>
            <person name="Zhang T."/>
            <person name="Xu B."/>
            <person name="Zheng H."/>
            <person name="Feng Z."/>
        </authorList>
    </citation>
    <scope>NUCLEOTIDE SEQUENCE [LARGE SCALE GENOMIC DNA]</scope>
    <source>
        <strain evidence="3">HuSjv2</strain>
        <tissue evidence="3">Worms</tissue>
    </source>
</reference>
<keyword evidence="4" id="KW-1185">Reference proteome</keyword>
<dbReference type="OrthoDB" id="10052054at2759"/>
<evidence type="ECO:0000313" key="4">
    <source>
        <dbReference type="Proteomes" id="UP000311919"/>
    </source>
</evidence>
<sequence length="260" mass="30243">MCSSSGNISNTKLPRRTSVTPVTRKSLEAISLSRKSLCNNVTINTSSNELISFSPSDKLRRMSMLFSIDRVKTREAIMAALEDPARTEFKHLKIENEYLTSEWKQIRKILEHLQTDYETSRPLDPLRRYKNLQSMIKRTVMHIRITEPSSLKRLSIHPNNSGDIPLQGDVLQSETKTKEMQKRVGEICDNFTIDELTIQNRRLRDLNERLENRIQLIIQTINELDCLYHSVKTDGFFKRYTSLKVAVKRIITNDDLYDNP</sequence>
<protein>
    <submittedName>
        <fullName evidence="3">Uncharacterized protein</fullName>
    </submittedName>
</protein>
<organism evidence="3 4">
    <name type="scientific">Schistosoma japonicum</name>
    <name type="common">Blood fluke</name>
    <dbReference type="NCBI Taxonomy" id="6182"/>
    <lineage>
        <taxon>Eukaryota</taxon>
        <taxon>Metazoa</taxon>
        <taxon>Spiralia</taxon>
        <taxon>Lophotrochozoa</taxon>
        <taxon>Platyhelminthes</taxon>
        <taxon>Trematoda</taxon>
        <taxon>Digenea</taxon>
        <taxon>Strigeidida</taxon>
        <taxon>Schistosomatoidea</taxon>
        <taxon>Schistosomatidae</taxon>
        <taxon>Schistosoma</taxon>
    </lineage>
</organism>